<dbReference type="RefSeq" id="WP_191762988.1">
    <property type="nucleotide sequence ID" value="NZ_JACSPP010000006.1"/>
</dbReference>
<organism evidence="1 2">
    <name type="scientific">Phocaeicola intestinalis</name>
    <dbReference type="NCBI Taxonomy" id="2762212"/>
    <lineage>
        <taxon>Bacteria</taxon>
        <taxon>Pseudomonadati</taxon>
        <taxon>Bacteroidota</taxon>
        <taxon>Bacteroidia</taxon>
        <taxon>Bacteroidales</taxon>
        <taxon>Bacteroidaceae</taxon>
        <taxon>Phocaeicola</taxon>
    </lineage>
</organism>
<sequence length="331" mass="39455">MERDYLRLLFTMEEFIRLEPRLKKWFGIDRNNPYIQELFGNYASIKLDESSNKERYMNEKGHYDVNAYAEAHFEALAKEELPMRISTDTYLLTIEDFCEKNQLEITEKDEVYQVLLYACALLMRNKLETTESTQEDMNYEYQEYIHAIRPDMLKLYIGLHHNDSLNDKVKKYHKQCRISFGDLSPIKIDEQTPWFQEALDRYLEKYLGVKSVKEAEQELYAIYGKTVGAKMNVNAIRFMWGTYHLLQDIPNCKSKTEKSVTKKQGRIIADLLNRLNLIEYKEKESFLDYMDGERIRVSLKNYLMQYDSIDDIIKAKQYKTSPNNTDSSRYY</sequence>
<accession>A0ABR8Y5K6</accession>
<dbReference type="EMBL" id="JACSPP010000006">
    <property type="protein sequence ID" value="MBD8039469.1"/>
    <property type="molecule type" value="Genomic_DNA"/>
</dbReference>
<protein>
    <submittedName>
        <fullName evidence="1">Uncharacterized protein</fullName>
    </submittedName>
</protein>
<evidence type="ECO:0000313" key="1">
    <source>
        <dbReference type="EMBL" id="MBD8039469.1"/>
    </source>
</evidence>
<proteinExistence type="predicted"/>
<dbReference type="Proteomes" id="UP000620874">
    <property type="component" value="Unassembled WGS sequence"/>
</dbReference>
<gene>
    <name evidence="1" type="ORF">H9625_03215</name>
</gene>
<evidence type="ECO:0000313" key="2">
    <source>
        <dbReference type="Proteomes" id="UP000620874"/>
    </source>
</evidence>
<keyword evidence="2" id="KW-1185">Reference proteome</keyword>
<comment type="caution">
    <text evidence="1">The sequence shown here is derived from an EMBL/GenBank/DDBJ whole genome shotgun (WGS) entry which is preliminary data.</text>
</comment>
<name>A0ABR8Y5K6_9BACT</name>
<reference evidence="1 2" key="1">
    <citation type="submission" date="2020-08" db="EMBL/GenBank/DDBJ databases">
        <title>A Genomic Blueprint of the Chicken Gut Microbiome.</title>
        <authorList>
            <person name="Gilroy R."/>
            <person name="Ravi A."/>
            <person name="Getino M."/>
            <person name="Pursley I."/>
            <person name="Horton D.L."/>
            <person name="Alikhan N.-F."/>
            <person name="Baker D."/>
            <person name="Gharbi K."/>
            <person name="Hall N."/>
            <person name="Watson M."/>
            <person name="Adriaenssens E.M."/>
            <person name="Foster-Nyarko E."/>
            <person name="Jarju S."/>
            <person name="Secka A."/>
            <person name="Antonio M."/>
            <person name="Oren A."/>
            <person name="Chaudhuri R."/>
            <person name="La Ragione R.M."/>
            <person name="Hildebrand F."/>
            <person name="Pallen M.J."/>
        </authorList>
    </citation>
    <scope>NUCLEOTIDE SEQUENCE [LARGE SCALE GENOMIC DNA]</scope>
    <source>
        <strain evidence="1 2">Sa1CVN1</strain>
    </source>
</reference>